<dbReference type="Pfam" id="PF10543">
    <property type="entry name" value="ORF6N"/>
    <property type="match status" value="1"/>
</dbReference>
<comment type="caution">
    <text evidence="2">The sequence shown here is derived from an EMBL/GenBank/DDBJ whole genome shotgun (WGS) entry which is preliminary data.</text>
</comment>
<name>A0A2S7XMN3_9GAMM</name>
<dbReference type="RefSeq" id="WP_105074885.1">
    <property type="nucleotide sequence ID" value="NZ_JAFLKP010000126.1"/>
</dbReference>
<evidence type="ECO:0000313" key="2">
    <source>
        <dbReference type="EMBL" id="PQJ94916.1"/>
    </source>
</evidence>
<proteinExistence type="predicted"/>
<evidence type="ECO:0000313" key="3">
    <source>
        <dbReference type="Proteomes" id="UP000239936"/>
    </source>
</evidence>
<dbReference type="OrthoDB" id="5574448at2"/>
<protein>
    <recommendedName>
        <fullName evidence="1">KilA-N DNA-binding domain-containing protein</fullName>
    </recommendedName>
</protein>
<dbReference type="InterPro" id="IPR018873">
    <property type="entry name" value="KilA-N_DNA-bd_domain"/>
</dbReference>
<accession>A0A2S7XMN3</accession>
<gene>
    <name evidence="2" type="ORF">CXB77_17460</name>
</gene>
<sequence>MEICNITPAVCINSIEVTPIIVRGQRVLTLAQIDKIHERPAGTARKRFNDNKNRMTEGEDYFVLEQASEIRTHGLGRSDGSTPEKITVVTESGYLLLVKSFTDDLAWQIQRTLVKAYFRVEAAAAKPTITDPILAALVHGLIEIDGIKQQQVLITRKTEQLESRVEHVELQHRNGVPQGYLSRSQAHVLYGMGLSAEVFHLALHRLEVPTTPYIHHGEDGNDVATFGYIESDIADAVQIFIKDAVQVTRCMCESPLLNSKRFRYSK</sequence>
<dbReference type="EMBL" id="PPGH01000038">
    <property type="protein sequence ID" value="PQJ94916.1"/>
    <property type="molecule type" value="Genomic_DNA"/>
</dbReference>
<dbReference type="AlphaFoldDB" id="A0A2S7XMN3"/>
<dbReference type="Proteomes" id="UP000239936">
    <property type="component" value="Unassembled WGS sequence"/>
</dbReference>
<reference evidence="2 3" key="1">
    <citation type="submission" date="2018-01" db="EMBL/GenBank/DDBJ databases">
        <title>The complete genome sequence of Chromatium okenii LaCa, a purple sulfur bacterium with a turbulent life.</title>
        <authorList>
            <person name="Luedin S.M."/>
            <person name="Liechti N."/>
            <person name="Storelli N."/>
            <person name="Danza F."/>
            <person name="Wittwer M."/>
            <person name="Pothier J.F."/>
            <person name="Tonolla M.A."/>
        </authorList>
    </citation>
    <scope>NUCLEOTIDE SEQUENCE [LARGE SCALE GENOMIC DNA]</scope>
    <source>
        <strain evidence="2 3">LaCa</strain>
    </source>
</reference>
<organism evidence="2 3">
    <name type="scientific">Chromatium okenii</name>
    <dbReference type="NCBI Taxonomy" id="61644"/>
    <lineage>
        <taxon>Bacteria</taxon>
        <taxon>Pseudomonadati</taxon>
        <taxon>Pseudomonadota</taxon>
        <taxon>Gammaproteobacteria</taxon>
        <taxon>Chromatiales</taxon>
        <taxon>Chromatiaceae</taxon>
        <taxon>Chromatium</taxon>
    </lineage>
</organism>
<feature type="domain" description="KilA-N DNA-binding" evidence="1">
    <location>
        <begin position="20"/>
        <end position="100"/>
    </location>
</feature>
<evidence type="ECO:0000259" key="1">
    <source>
        <dbReference type="Pfam" id="PF10543"/>
    </source>
</evidence>
<keyword evidence="3" id="KW-1185">Reference proteome</keyword>